<dbReference type="GO" id="GO:0000184">
    <property type="term" value="P:nuclear-transcribed mRNA catabolic process, nonsense-mediated decay"/>
    <property type="evidence" value="ECO:0007669"/>
    <property type="project" value="InterPro"/>
</dbReference>
<accession>A0A177AWX0</accession>
<dbReference type="AlphaFoldDB" id="A0A177AWX0"/>
<organism evidence="13 14">
    <name type="scientific">Intoshia linei</name>
    <dbReference type="NCBI Taxonomy" id="1819745"/>
    <lineage>
        <taxon>Eukaryota</taxon>
        <taxon>Metazoa</taxon>
        <taxon>Spiralia</taxon>
        <taxon>Lophotrochozoa</taxon>
        <taxon>Mesozoa</taxon>
        <taxon>Orthonectida</taxon>
        <taxon>Rhopaluridae</taxon>
        <taxon>Intoshia</taxon>
    </lineage>
</organism>
<evidence type="ECO:0000256" key="1">
    <source>
        <dbReference type="ARBA" id="ARBA00004496"/>
    </source>
</evidence>
<dbReference type="GO" id="GO:0005737">
    <property type="term" value="C:cytoplasm"/>
    <property type="evidence" value="ECO:0007669"/>
    <property type="project" value="UniProtKB-SubCell"/>
</dbReference>
<protein>
    <recommendedName>
        <fullName evidence="12">Upf1 domain-containing protein</fullName>
    </recommendedName>
</protein>
<dbReference type="CDD" id="cd21407">
    <property type="entry name" value="1B_UPF1-like"/>
    <property type="match status" value="1"/>
</dbReference>
<dbReference type="InterPro" id="IPR045055">
    <property type="entry name" value="DNA2/NAM7-like"/>
</dbReference>
<comment type="caution">
    <text evidence="13">The sequence shown here is derived from an EMBL/GenBank/DDBJ whole genome shotgun (WGS) entry which is preliminary data.</text>
</comment>
<comment type="similarity">
    <text evidence="2">Belongs to the DNA2/NAM7 helicase family.</text>
</comment>
<dbReference type="InterPro" id="IPR041679">
    <property type="entry name" value="DNA2/NAM7-like_C"/>
</dbReference>
<proteinExistence type="inferred from homology"/>
<keyword evidence="7" id="KW-0378">Hydrolase</keyword>
<evidence type="ECO:0000256" key="5">
    <source>
        <dbReference type="ARBA" id="ARBA00022741"/>
    </source>
</evidence>
<evidence type="ECO:0000256" key="4">
    <source>
        <dbReference type="ARBA" id="ARBA00022723"/>
    </source>
</evidence>
<feature type="region of interest" description="C4" evidence="11">
    <location>
        <begin position="125"/>
        <end position="155"/>
    </location>
</feature>
<evidence type="ECO:0000259" key="12">
    <source>
        <dbReference type="PROSITE" id="PS51997"/>
    </source>
</evidence>
<evidence type="ECO:0000256" key="2">
    <source>
        <dbReference type="ARBA" id="ARBA00007913"/>
    </source>
</evidence>
<dbReference type="EMBL" id="LWCA01000958">
    <property type="protein sequence ID" value="OAF66350.1"/>
    <property type="molecule type" value="Genomic_DNA"/>
</dbReference>
<keyword evidence="3" id="KW-0963">Cytoplasm</keyword>
<comment type="subcellular location">
    <subcellularLocation>
        <location evidence="1">Cytoplasm</location>
    </subcellularLocation>
</comment>
<dbReference type="GO" id="GO:0005524">
    <property type="term" value="F:ATP binding"/>
    <property type="evidence" value="ECO:0007669"/>
    <property type="project" value="UniProtKB-KW"/>
</dbReference>
<dbReference type="Pfam" id="PF09416">
    <property type="entry name" value="UPF1_Zn_bind"/>
    <property type="match status" value="1"/>
</dbReference>
<dbReference type="GO" id="GO:0016787">
    <property type="term" value="F:hydrolase activity"/>
    <property type="evidence" value="ECO:0007669"/>
    <property type="project" value="UniProtKB-KW"/>
</dbReference>
<dbReference type="Proteomes" id="UP000078046">
    <property type="component" value="Unassembled WGS sequence"/>
</dbReference>
<dbReference type="InterPro" id="IPR047187">
    <property type="entry name" value="SF1_C_Upf1"/>
</dbReference>
<evidence type="ECO:0000256" key="6">
    <source>
        <dbReference type="ARBA" id="ARBA00022771"/>
    </source>
</evidence>
<dbReference type="InterPro" id="IPR040812">
    <property type="entry name" value="UPF1_1B_dom"/>
</dbReference>
<evidence type="ECO:0000256" key="8">
    <source>
        <dbReference type="ARBA" id="ARBA00022806"/>
    </source>
</evidence>
<dbReference type="FunFam" id="3.40.50.300:FF:000097">
    <property type="entry name" value="Regulator of nonsense transcripts 1"/>
    <property type="match status" value="1"/>
</dbReference>
<keyword evidence="4 11" id="KW-0479">Metal-binding</keyword>
<dbReference type="GO" id="GO:0008270">
    <property type="term" value="F:zinc ion binding"/>
    <property type="evidence" value="ECO:0007669"/>
    <property type="project" value="UniProtKB-UniRule"/>
</dbReference>
<name>A0A177AWX0_9BILA</name>
<dbReference type="GO" id="GO:0003724">
    <property type="term" value="F:RNA helicase activity"/>
    <property type="evidence" value="ECO:0007669"/>
    <property type="project" value="InterPro"/>
</dbReference>
<keyword evidence="10" id="KW-0067">ATP-binding</keyword>
<dbReference type="OrthoDB" id="6513042at2759"/>
<dbReference type="Pfam" id="PF13086">
    <property type="entry name" value="AAA_11"/>
    <property type="match status" value="1"/>
</dbReference>
<dbReference type="Pfam" id="PF13087">
    <property type="entry name" value="AAA_12"/>
    <property type="match status" value="1"/>
</dbReference>
<keyword evidence="5" id="KW-0547">Nucleotide-binding</keyword>
<gene>
    <name evidence="13" type="ORF">A3Q56_05905</name>
</gene>
<feature type="region of interest" description="CC/SHH/C" evidence="11">
    <location>
        <begin position="79"/>
        <end position="107"/>
    </location>
</feature>
<dbReference type="InterPro" id="IPR027417">
    <property type="entry name" value="P-loop_NTPase"/>
</dbReference>
<feature type="domain" description="Upf1" evidence="12">
    <location>
        <begin position="57"/>
        <end position="214"/>
    </location>
</feature>
<keyword evidence="8" id="KW-0347">Helicase</keyword>
<feature type="region of interest" description="C3H" evidence="11">
    <location>
        <begin position="65"/>
        <end position="97"/>
    </location>
</feature>
<reference evidence="13 14" key="1">
    <citation type="submission" date="2016-04" db="EMBL/GenBank/DDBJ databases">
        <title>The genome of Intoshia linei affirms orthonectids as highly simplified spiralians.</title>
        <authorList>
            <person name="Mikhailov K.V."/>
            <person name="Slusarev G.S."/>
            <person name="Nikitin M.A."/>
            <person name="Logacheva M.D."/>
            <person name="Penin A."/>
            <person name="Aleoshin V."/>
            <person name="Panchin Y.V."/>
        </authorList>
    </citation>
    <scope>NUCLEOTIDE SEQUENCE [LARGE SCALE GENOMIC DNA]</scope>
    <source>
        <strain evidence="13">Intl2013</strain>
        <tissue evidence="13">Whole animal</tissue>
    </source>
</reference>
<evidence type="ECO:0000256" key="7">
    <source>
        <dbReference type="ARBA" id="ARBA00022801"/>
    </source>
</evidence>
<dbReference type="Gene3D" id="6.10.140.1240">
    <property type="match status" value="1"/>
</dbReference>
<keyword evidence="14" id="KW-1185">Reference proteome</keyword>
<keyword evidence="6 11" id="KW-0863">Zinc-finger</keyword>
<dbReference type="Pfam" id="PF18141">
    <property type="entry name" value="UPF1_1B_dom"/>
    <property type="match status" value="1"/>
</dbReference>
<dbReference type="InterPro" id="IPR041677">
    <property type="entry name" value="DNA2/NAM7_AAA_11"/>
</dbReference>
<evidence type="ECO:0000256" key="10">
    <source>
        <dbReference type="ARBA" id="ARBA00022840"/>
    </source>
</evidence>
<dbReference type="GO" id="GO:0003723">
    <property type="term" value="F:RNA binding"/>
    <property type="evidence" value="ECO:0007669"/>
    <property type="project" value="InterPro"/>
</dbReference>
<evidence type="ECO:0000313" key="14">
    <source>
        <dbReference type="Proteomes" id="UP000078046"/>
    </source>
</evidence>
<dbReference type="PANTHER" id="PTHR10887">
    <property type="entry name" value="DNA2/NAM7 HELICASE FAMILY"/>
    <property type="match status" value="1"/>
</dbReference>
<keyword evidence="9 11" id="KW-0862">Zinc</keyword>
<evidence type="ECO:0000256" key="11">
    <source>
        <dbReference type="PROSITE-ProRule" id="PRU01341"/>
    </source>
</evidence>
<dbReference type="Gene3D" id="3.40.50.300">
    <property type="entry name" value="P-loop containing nucleotide triphosphate hydrolases"/>
    <property type="match status" value="2"/>
</dbReference>
<evidence type="ECO:0000313" key="13">
    <source>
        <dbReference type="EMBL" id="OAF66350.1"/>
    </source>
</evidence>
<dbReference type="CDD" id="cd21400">
    <property type="entry name" value="ZBD_UPF1-like"/>
    <property type="match status" value="1"/>
</dbReference>
<evidence type="ECO:0000256" key="9">
    <source>
        <dbReference type="ARBA" id="ARBA00022833"/>
    </source>
</evidence>
<dbReference type="SUPFAM" id="SSF52540">
    <property type="entry name" value="P-loop containing nucleoside triphosphate hydrolases"/>
    <property type="match status" value="1"/>
</dbReference>
<dbReference type="InterPro" id="IPR018999">
    <property type="entry name" value="UPF1_CH/ZBD"/>
</dbReference>
<dbReference type="CDD" id="cd18808">
    <property type="entry name" value="SF1_C_Upf1"/>
    <property type="match status" value="1"/>
</dbReference>
<dbReference type="PANTHER" id="PTHR10887:SF364">
    <property type="entry name" value="REGULATOR OF NONSENSE TRANSCRIPTS 1"/>
    <property type="match status" value="1"/>
</dbReference>
<dbReference type="CDD" id="cd18039">
    <property type="entry name" value="DEXXQc_UPF1"/>
    <property type="match status" value="1"/>
</dbReference>
<sequence>MNNDKLYTELTEVPDFTQETQASQYVFNDFTLPSQSESSQFDYYPYVQCDESKLDKMKKEDEISCSYCGIKDGTTLVKCVGSGKWFCNGRGSTSASHIIFHLVRSHHKEVMLHDDAPSGVKHLECYNCTSKNVFMLGFVPAREETVVVILCRLPCASKSSFKDLKWVASEWQPIIKDRQFIDWIVSKPSDADQTLVDNVTIAQITKLEELWKAKPEASLEDLGKNVNDQMPDRVLDSYIDPYHYRSIYCPLIQLEADYDRKIKEQQTQINISIRWEIGLNKSKIAYMTLLKTEIKMAIGDEIKLSLGNDQKKAWNGQVTKIPDNSSDELGAEFSETMNVPVHLHDGFLVEFVWKPTSFDRMKRGLTFFSTREGIVSNYIYRCILGQKVEETVLRNVSLPKRFSAPGLPELNHSQIYAVKTALMQPMSLIQGPPGTGKTVTSATIVYHLVQRKQGQVLVCAPSNIAVDQLTGKISDTKVKVVRLCAKSKEAQDSPVSFLALHNQVSTLSKNKEFLKLQQLKDEVGELSQADERTYHALKSKAERQLLQNADVICSTCVGSGDPRLAKFKFRYVLIDESTQATEPECMIPIVNYCKQLILVGDHRQLGPVVMCKKASRAGFTVSLFERLVFSGFRPLLLKVQYRMHPTLSAFSSDAFYEGSLQNGITESERTMEKYDIPWPKKNKPMFFWSTSGQEEISASGTSYLNRTEAANVAKISTLLMEAGVTPNQIGIITPYEGQRSYLVQHVQFGGTLNPKLYQDMEIASVDAFQGREKDYIILSCVRSNENQGIGFLNNPRRLNVALTRAKFGLIVIGNPRVLAKQKIWHRLLSHFKEQSLLVQGPLSNLQQAIINLGQVPLENTSYSTYGGIRMTNNQPKATVPQQNANSRNWQGYNPINEITPQNMFELSESQQSIDYYLSNTLRSYNNYGLSQSSSKNKRKYRLNPLTQEDTTFSLNDSTFNSQTDLLSRDLSQINLSQEFESQK</sequence>
<evidence type="ECO:0000256" key="3">
    <source>
        <dbReference type="ARBA" id="ARBA00022490"/>
    </source>
</evidence>
<dbReference type="PROSITE" id="PS51997">
    <property type="entry name" value="UPF1_CH_RICH"/>
    <property type="match status" value="1"/>
</dbReference>